<gene>
    <name evidence="11" type="primary">cheA44H</name>
    <name evidence="11" type="ordered locus">Geob_0924</name>
</gene>
<dbReference type="RefSeq" id="WP_012646015.1">
    <property type="nucleotide sequence ID" value="NC_011979.1"/>
</dbReference>
<dbReference type="InterPro" id="IPR004358">
    <property type="entry name" value="Sig_transdc_His_kin-like_C"/>
</dbReference>
<feature type="domain" description="CheW-like" evidence="9">
    <location>
        <begin position="404"/>
        <end position="533"/>
    </location>
</feature>
<evidence type="ECO:0000256" key="7">
    <source>
        <dbReference type="SAM" id="MobiDB-lite"/>
    </source>
</evidence>
<dbReference type="KEGG" id="geo:Geob_0924"/>
<dbReference type="PANTHER" id="PTHR43395">
    <property type="entry name" value="SENSOR HISTIDINE KINASE CHEA"/>
    <property type="match status" value="1"/>
</dbReference>
<evidence type="ECO:0000259" key="8">
    <source>
        <dbReference type="PROSITE" id="PS50109"/>
    </source>
</evidence>
<dbReference type="Gene3D" id="3.30.565.10">
    <property type="entry name" value="Histidine kinase-like ATPase, C-terminal domain"/>
    <property type="match status" value="1"/>
</dbReference>
<organism evidence="11 12">
    <name type="scientific">Geotalea daltonii (strain DSM 22248 / JCM 15807 / FRC-32)</name>
    <name type="common">Geobacter daltonii</name>
    <dbReference type="NCBI Taxonomy" id="316067"/>
    <lineage>
        <taxon>Bacteria</taxon>
        <taxon>Pseudomonadati</taxon>
        <taxon>Thermodesulfobacteriota</taxon>
        <taxon>Desulfuromonadia</taxon>
        <taxon>Geobacterales</taxon>
        <taxon>Geobacteraceae</taxon>
        <taxon>Geotalea</taxon>
    </lineage>
</organism>
<dbReference type="PROSITE" id="PS50109">
    <property type="entry name" value="HIS_KIN"/>
    <property type="match status" value="1"/>
</dbReference>
<keyword evidence="3 6" id="KW-0597">Phosphoprotein</keyword>
<feature type="domain" description="HPt" evidence="10">
    <location>
        <begin position="1"/>
        <end position="103"/>
    </location>
</feature>
<dbReference type="AlphaFoldDB" id="B9M1Z0"/>
<evidence type="ECO:0000259" key="9">
    <source>
        <dbReference type="PROSITE" id="PS50851"/>
    </source>
</evidence>
<dbReference type="GO" id="GO:0006935">
    <property type="term" value="P:chemotaxis"/>
    <property type="evidence" value="ECO:0007669"/>
    <property type="project" value="InterPro"/>
</dbReference>
<dbReference type="InterPro" id="IPR036890">
    <property type="entry name" value="HATPase_C_sf"/>
</dbReference>
<dbReference type="eggNOG" id="COG0643">
    <property type="taxonomic scope" value="Bacteria"/>
</dbReference>
<dbReference type="InterPro" id="IPR036097">
    <property type="entry name" value="HisK_dim/P_sf"/>
</dbReference>
<dbReference type="PRINTS" id="PR00344">
    <property type="entry name" value="BCTRLSENSOR"/>
</dbReference>
<dbReference type="GO" id="GO:0000155">
    <property type="term" value="F:phosphorelay sensor kinase activity"/>
    <property type="evidence" value="ECO:0007669"/>
    <property type="project" value="InterPro"/>
</dbReference>
<dbReference type="SMART" id="SM01231">
    <property type="entry name" value="H-kinase_dim"/>
    <property type="match status" value="1"/>
</dbReference>
<dbReference type="SMART" id="SM00260">
    <property type="entry name" value="CheW"/>
    <property type="match status" value="1"/>
</dbReference>
<dbReference type="SUPFAM" id="SSF47226">
    <property type="entry name" value="Histidine-containing phosphotransfer domain, HPT domain"/>
    <property type="match status" value="1"/>
</dbReference>
<dbReference type="InterPro" id="IPR051315">
    <property type="entry name" value="Bact_Chemotaxis_CheA"/>
</dbReference>
<dbReference type="CDD" id="cd00088">
    <property type="entry name" value="HPT"/>
    <property type="match status" value="1"/>
</dbReference>
<dbReference type="Gene3D" id="1.10.287.560">
    <property type="entry name" value="Histidine kinase CheA-like, homodimeric domain"/>
    <property type="match status" value="1"/>
</dbReference>
<proteinExistence type="predicted"/>
<dbReference type="Pfam" id="PF02518">
    <property type="entry name" value="HATPase_c"/>
    <property type="match status" value="1"/>
</dbReference>
<dbReference type="InterPro" id="IPR002545">
    <property type="entry name" value="CheW-lke_dom"/>
</dbReference>
<comment type="catalytic activity">
    <reaction evidence="1">
        <text>ATP + protein L-histidine = ADP + protein N-phospho-L-histidine.</text>
        <dbReference type="EC" id="2.7.13.3"/>
    </reaction>
</comment>
<evidence type="ECO:0000256" key="2">
    <source>
        <dbReference type="ARBA" id="ARBA00012438"/>
    </source>
</evidence>
<reference evidence="11 12" key="1">
    <citation type="submission" date="2009-01" db="EMBL/GenBank/DDBJ databases">
        <title>Complete sequence of Geobacter sp. FRC-32.</title>
        <authorList>
            <consortium name="US DOE Joint Genome Institute"/>
            <person name="Lucas S."/>
            <person name="Copeland A."/>
            <person name="Lapidus A."/>
            <person name="Glavina del Rio T."/>
            <person name="Dalin E."/>
            <person name="Tice H."/>
            <person name="Bruce D."/>
            <person name="Goodwin L."/>
            <person name="Pitluck S."/>
            <person name="Saunders E."/>
            <person name="Brettin T."/>
            <person name="Detter J.C."/>
            <person name="Han C."/>
            <person name="Larimer F."/>
            <person name="Land M."/>
            <person name="Hauser L."/>
            <person name="Kyrpides N."/>
            <person name="Ovchinnikova G."/>
            <person name="Kostka J."/>
            <person name="Richardson P."/>
        </authorList>
    </citation>
    <scope>NUCLEOTIDE SEQUENCE [LARGE SCALE GENOMIC DNA]</scope>
    <source>
        <strain evidence="12">DSM 22248 / JCM 15807 / FRC-32</strain>
    </source>
</reference>
<sequence>MDMSHYRELFVTESREHLRAIGNHILSLEGDPGDRSTLDALFRAAHSIKGMAASMGYGDISELAHKLEDLMDRLRKGALVFDSLAADLFLEGADLLETMIGDVDRNVTANRSTDDLIRRIVNFPRNDAPSPTTKTGLPAPPAKANASPPETDGSPTIRVRTELLDSLINLTGELITSKSRIFTVSSRLKQPDLDNACIELGKLLRSLHDQVMKARLIPFFQIGDRFPRIVRDLAKKAGKEIALEVSGSEVELDRGILESLSDPLIHILRNGVDHGIELPGERLAAGKPAKGKIRLSVRREKDRVSIIIEDDGKGMEPAQLISSALEKGLITREEAAGLSKHNALMLTCLPGFSTAGEVTEVSGRGVGMDAVKSAVHALGGTLLIDTEQGKGSSFHLSVPAGISIMQTLVVYCGQMKVAVPVTAITQTRQLERDLILKKGKQSVFILEGETIPLLSLNRILRLPPMPTAGGDISLITCEIRGRKLGLVVDSFLTQHELFIKPLGRPLLKLKGLLGSAILGDGEIVYILDIPNLL</sequence>
<name>B9M1Z0_GEODF</name>
<dbReference type="PANTHER" id="PTHR43395:SF1">
    <property type="entry name" value="CHEMOTAXIS PROTEIN CHEA"/>
    <property type="match status" value="1"/>
</dbReference>
<keyword evidence="5 11" id="KW-0418">Kinase</keyword>
<dbReference type="PROSITE" id="PS50894">
    <property type="entry name" value="HPT"/>
    <property type="match status" value="1"/>
</dbReference>
<dbReference type="Pfam" id="PF01627">
    <property type="entry name" value="Hpt"/>
    <property type="match status" value="1"/>
</dbReference>
<dbReference type="EMBL" id="CP001390">
    <property type="protein sequence ID" value="ACM19286.1"/>
    <property type="molecule type" value="Genomic_DNA"/>
</dbReference>
<evidence type="ECO:0000256" key="5">
    <source>
        <dbReference type="ARBA" id="ARBA00022777"/>
    </source>
</evidence>
<feature type="modified residue" description="Phosphohistidine" evidence="6">
    <location>
        <position position="46"/>
    </location>
</feature>
<dbReference type="Gene3D" id="2.30.30.40">
    <property type="entry name" value="SH3 Domains"/>
    <property type="match status" value="1"/>
</dbReference>
<protein>
    <recommendedName>
        <fullName evidence="2">histidine kinase</fullName>
        <ecNumber evidence="2">2.7.13.3</ecNumber>
    </recommendedName>
</protein>
<evidence type="ECO:0000313" key="12">
    <source>
        <dbReference type="Proteomes" id="UP000007721"/>
    </source>
</evidence>
<accession>B9M1Z0</accession>
<dbReference type="InterPro" id="IPR003594">
    <property type="entry name" value="HATPase_dom"/>
</dbReference>
<dbReference type="InterPro" id="IPR004105">
    <property type="entry name" value="CheA-like_dim"/>
</dbReference>
<dbReference type="Proteomes" id="UP000007721">
    <property type="component" value="Chromosome"/>
</dbReference>
<dbReference type="SMART" id="SM00073">
    <property type="entry name" value="HPT"/>
    <property type="match status" value="1"/>
</dbReference>
<dbReference type="FunFam" id="3.30.565.10:FF:000016">
    <property type="entry name" value="Chemotaxis protein CheA, putative"/>
    <property type="match status" value="1"/>
</dbReference>
<dbReference type="Pfam" id="PF01584">
    <property type="entry name" value="CheW"/>
    <property type="match status" value="1"/>
</dbReference>
<dbReference type="InterPro" id="IPR036641">
    <property type="entry name" value="HPT_dom_sf"/>
</dbReference>
<evidence type="ECO:0000256" key="4">
    <source>
        <dbReference type="ARBA" id="ARBA00022679"/>
    </source>
</evidence>
<dbReference type="STRING" id="316067.Geob_0924"/>
<dbReference type="GO" id="GO:0005737">
    <property type="term" value="C:cytoplasm"/>
    <property type="evidence" value="ECO:0007669"/>
    <property type="project" value="InterPro"/>
</dbReference>
<dbReference type="Pfam" id="PF02895">
    <property type="entry name" value="H-kinase_dim"/>
    <property type="match status" value="1"/>
</dbReference>
<dbReference type="InterPro" id="IPR008207">
    <property type="entry name" value="Sig_transdc_His_kin_Hpt_dom"/>
</dbReference>
<dbReference type="Gene3D" id="1.20.120.160">
    <property type="entry name" value="HPT domain"/>
    <property type="match status" value="1"/>
</dbReference>
<evidence type="ECO:0000256" key="1">
    <source>
        <dbReference type="ARBA" id="ARBA00000085"/>
    </source>
</evidence>
<dbReference type="SMART" id="SM00387">
    <property type="entry name" value="HATPase_c"/>
    <property type="match status" value="1"/>
</dbReference>
<feature type="region of interest" description="Disordered" evidence="7">
    <location>
        <begin position="123"/>
        <end position="155"/>
    </location>
</feature>
<feature type="domain" description="Histidine kinase" evidence="8">
    <location>
        <begin position="199"/>
        <end position="402"/>
    </location>
</feature>
<dbReference type="InterPro" id="IPR005467">
    <property type="entry name" value="His_kinase_dom"/>
</dbReference>
<keyword evidence="4" id="KW-0808">Transferase</keyword>
<dbReference type="PROSITE" id="PS50851">
    <property type="entry name" value="CHEW"/>
    <property type="match status" value="1"/>
</dbReference>
<dbReference type="InterPro" id="IPR037006">
    <property type="entry name" value="CheA-like_homodim_sf"/>
</dbReference>
<evidence type="ECO:0000259" key="10">
    <source>
        <dbReference type="PROSITE" id="PS50894"/>
    </source>
</evidence>
<dbReference type="SUPFAM" id="SSF47384">
    <property type="entry name" value="Homodimeric domain of signal transducing histidine kinase"/>
    <property type="match status" value="1"/>
</dbReference>
<evidence type="ECO:0000256" key="6">
    <source>
        <dbReference type="PROSITE-ProRule" id="PRU00110"/>
    </source>
</evidence>
<evidence type="ECO:0000256" key="3">
    <source>
        <dbReference type="ARBA" id="ARBA00022553"/>
    </source>
</evidence>
<dbReference type="SUPFAM" id="SSF50341">
    <property type="entry name" value="CheW-like"/>
    <property type="match status" value="1"/>
</dbReference>
<dbReference type="HOGENOM" id="CLU_000650_3_6_7"/>
<dbReference type="EC" id="2.7.13.3" evidence="2"/>
<keyword evidence="12" id="KW-1185">Reference proteome</keyword>
<dbReference type="OrthoDB" id="9803176at2"/>
<dbReference type="InterPro" id="IPR036061">
    <property type="entry name" value="CheW-like_dom_sf"/>
</dbReference>
<evidence type="ECO:0000313" key="11">
    <source>
        <dbReference type="EMBL" id="ACM19286.1"/>
    </source>
</evidence>
<dbReference type="SUPFAM" id="SSF55874">
    <property type="entry name" value="ATPase domain of HSP90 chaperone/DNA topoisomerase II/histidine kinase"/>
    <property type="match status" value="1"/>
</dbReference>